<evidence type="ECO:0000256" key="4">
    <source>
        <dbReference type="PIRSR" id="PIRSR605511-2"/>
    </source>
</evidence>
<dbReference type="Pfam" id="PF08450">
    <property type="entry name" value="SGL"/>
    <property type="match status" value="1"/>
</dbReference>
<evidence type="ECO:0000313" key="7">
    <source>
        <dbReference type="Proteomes" id="UP000198707"/>
    </source>
</evidence>
<evidence type="ECO:0000313" key="6">
    <source>
        <dbReference type="EMBL" id="SEI51950.1"/>
    </source>
</evidence>
<keyword evidence="4" id="KW-0862">Zinc</keyword>
<feature type="binding site" evidence="4">
    <location>
        <position position="147"/>
    </location>
    <ligand>
        <name>a divalent metal cation</name>
        <dbReference type="ChEBI" id="CHEBI:60240"/>
    </ligand>
</feature>
<dbReference type="GO" id="GO:0046872">
    <property type="term" value="F:metal ion binding"/>
    <property type="evidence" value="ECO:0007669"/>
    <property type="project" value="UniProtKB-KW"/>
</dbReference>
<feature type="binding site" evidence="4">
    <location>
        <position position="194"/>
    </location>
    <ligand>
        <name>a divalent metal cation</name>
        <dbReference type="ChEBI" id="CHEBI:60240"/>
    </ligand>
</feature>
<dbReference type="InterPro" id="IPR051262">
    <property type="entry name" value="SMP-30/CGR1_Lactonase"/>
</dbReference>
<dbReference type="OrthoDB" id="2633250at2"/>
<dbReference type="PANTHER" id="PTHR47572:SF4">
    <property type="entry name" value="LACTONASE DRP35"/>
    <property type="match status" value="1"/>
</dbReference>
<sequence>MSEPEVLMEGVVFGESPRWHDGRVWFSDWGANTVIALDADGSHEVVATVASFPMCIDFLPDGRLLVVDSAQRRLLRREPDGSLVQHADLAPVSEKPWNDIVVDDHGNAYVNSINFDFPGGEFAPGLVVLVTPEGDVEQVAEDLAFPNGMAISPDGATLIVAESYANRLTAYDIRSDGGLHGRRVWAETPDDHPDGICVDAEGAVWYADVGNQRCVRVREGGEVLATVKLDRGAFGCALSREQHPRLFVVGQNWGGPEPAAPSGRVVAFPAPAAGAGRP</sequence>
<feature type="binding site" evidence="4">
    <location>
        <position position="15"/>
    </location>
    <ligand>
        <name>a divalent metal cation</name>
        <dbReference type="ChEBI" id="CHEBI:60240"/>
    </ligand>
</feature>
<gene>
    <name evidence="6" type="ORF">SAMN05443287_10195</name>
</gene>
<dbReference type="GO" id="GO:0016787">
    <property type="term" value="F:hydrolase activity"/>
    <property type="evidence" value="ECO:0007669"/>
    <property type="project" value="UniProtKB-KW"/>
</dbReference>
<keyword evidence="7" id="KW-1185">Reference proteome</keyword>
<feature type="domain" description="SMP-30/Gluconolactonase/LRE-like region" evidence="5">
    <location>
        <begin position="13"/>
        <end position="248"/>
    </location>
</feature>
<dbReference type="PRINTS" id="PR01790">
    <property type="entry name" value="SMP30FAMILY"/>
</dbReference>
<dbReference type="PANTHER" id="PTHR47572">
    <property type="entry name" value="LIPOPROTEIN-RELATED"/>
    <property type="match status" value="1"/>
</dbReference>
<dbReference type="Proteomes" id="UP000198707">
    <property type="component" value="Unassembled WGS sequence"/>
</dbReference>
<dbReference type="Gene3D" id="2.120.10.30">
    <property type="entry name" value="TolB, C-terminal domain"/>
    <property type="match status" value="1"/>
</dbReference>
<feature type="binding site" evidence="4">
    <location>
        <position position="98"/>
    </location>
    <ligand>
        <name>substrate</name>
    </ligand>
</feature>
<keyword evidence="2" id="KW-0378">Hydrolase</keyword>
<dbReference type="AlphaFoldDB" id="A0A1H6RJG3"/>
<protein>
    <submittedName>
        <fullName evidence="6">Sugar lactone lactonase YvrE</fullName>
    </submittedName>
</protein>
<keyword evidence="4" id="KW-0479">Metal-binding</keyword>
<organism evidence="6 7">
    <name type="scientific">Micromonospora phaseoli</name>
    <dbReference type="NCBI Taxonomy" id="1144548"/>
    <lineage>
        <taxon>Bacteria</taxon>
        <taxon>Bacillati</taxon>
        <taxon>Actinomycetota</taxon>
        <taxon>Actinomycetes</taxon>
        <taxon>Micromonosporales</taxon>
        <taxon>Micromonosporaceae</taxon>
        <taxon>Micromonospora</taxon>
    </lineage>
</organism>
<name>A0A1H6RJG3_9ACTN</name>
<proteinExistence type="inferred from homology"/>
<feature type="active site" description="Proton donor/acceptor" evidence="3">
    <location>
        <position position="194"/>
    </location>
</feature>
<dbReference type="RefSeq" id="WP_092373458.1">
    <property type="nucleotide sequence ID" value="NZ_BOPI01000014.1"/>
</dbReference>
<evidence type="ECO:0000256" key="1">
    <source>
        <dbReference type="ARBA" id="ARBA00008853"/>
    </source>
</evidence>
<evidence type="ECO:0000259" key="5">
    <source>
        <dbReference type="Pfam" id="PF08450"/>
    </source>
</evidence>
<comment type="cofactor">
    <cofactor evidence="4">
        <name>Zn(2+)</name>
        <dbReference type="ChEBI" id="CHEBI:29105"/>
    </cofactor>
    <text evidence="4">Binds 1 divalent metal cation per subunit.</text>
</comment>
<accession>A0A1H6RJG3</accession>
<dbReference type="EMBL" id="FNYV01000001">
    <property type="protein sequence ID" value="SEI51950.1"/>
    <property type="molecule type" value="Genomic_DNA"/>
</dbReference>
<dbReference type="STRING" id="1144548.SAMN05443287_10195"/>
<dbReference type="SUPFAM" id="SSF63829">
    <property type="entry name" value="Calcium-dependent phosphotriesterase"/>
    <property type="match status" value="1"/>
</dbReference>
<dbReference type="InterPro" id="IPR005511">
    <property type="entry name" value="SMP-30"/>
</dbReference>
<evidence type="ECO:0000256" key="3">
    <source>
        <dbReference type="PIRSR" id="PIRSR605511-1"/>
    </source>
</evidence>
<comment type="similarity">
    <text evidence="1">Belongs to the SMP-30/CGR1 family.</text>
</comment>
<reference evidence="7" key="1">
    <citation type="submission" date="2016-10" db="EMBL/GenBank/DDBJ databases">
        <authorList>
            <person name="Varghese N."/>
            <person name="Submissions S."/>
        </authorList>
    </citation>
    <scope>NUCLEOTIDE SEQUENCE [LARGE SCALE GENOMIC DNA]</scope>
    <source>
        <strain evidence="7">CGMCC 4.7038</strain>
    </source>
</reference>
<dbReference type="InterPro" id="IPR011042">
    <property type="entry name" value="6-blade_b-propeller_TolB-like"/>
</dbReference>
<feature type="binding site" evidence="4">
    <location>
        <position position="116"/>
    </location>
    <ligand>
        <name>substrate</name>
    </ligand>
</feature>
<evidence type="ECO:0000256" key="2">
    <source>
        <dbReference type="ARBA" id="ARBA00022801"/>
    </source>
</evidence>
<dbReference type="InterPro" id="IPR013658">
    <property type="entry name" value="SGL"/>
</dbReference>